<protein>
    <submittedName>
        <fullName evidence="1">Uncharacterized protein</fullName>
    </submittedName>
</protein>
<dbReference type="EMBL" id="MT142989">
    <property type="protein sequence ID" value="QJA91465.1"/>
    <property type="molecule type" value="Genomic_DNA"/>
</dbReference>
<dbReference type="AlphaFoldDB" id="A0A6M3LEB6"/>
<proteinExistence type="predicted"/>
<reference evidence="1" key="1">
    <citation type="submission" date="2020-03" db="EMBL/GenBank/DDBJ databases">
        <title>The deep terrestrial virosphere.</title>
        <authorList>
            <person name="Holmfeldt K."/>
            <person name="Nilsson E."/>
            <person name="Simone D."/>
            <person name="Lopez-Fernandez M."/>
            <person name="Wu X."/>
            <person name="de Brujin I."/>
            <person name="Lundin D."/>
            <person name="Andersson A."/>
            <person name="Bertilsson S."/>
            <person name="Dopson M."/>
        </authorList>
    </citation>
    <scope>NUCLEOTIDE SEQUENCE</scope>
    <source>
        <strain evidence="1">MM415B03360</strain>
    </source>
</reference>
<organism evidence="1">
    <name type="scientific">viral metagenome</name>
    <dbReference type="NCBI Taxonomy" id="1070528"/>
    <lineage>
        <taxon>unclassified sequences</taxon>
        <taxon>metagenomes</taxon>
        <taxon>organismal metagenomes</taxon>
    </lineage>
</organism>
<evidence type="ECO:0000313" key="1">
    <source>
        <dbReference type="EMBL" id="QJA91465.1"/>
    </source>
</evidence>
<sequence length="104" mass="12075">MGKPYFLVCEHLKVYNDFGYSDKPGKLYTESKISVCECLLFKKDKSCKNRGRCILAKDEDTWKQISRESFGTVDLMKRSTEVEKRNEELAKSLPLIDFKIAEVI</sequence>
<name>A0A6M3LEB6_9ZZZZ</name>
<gene>
    <name evidence="1" type="ORF">MM415B03360_0009</name>
</gene>
<accession>A0A6M3LEB6</accession>